<reference evidence="5" key="1">
    <citation type="submission" date="2020-11" db="EMBL/GenBank/DDBJ databases">
        <title>Nocardioides cynanchi sp. nov., isolated from soil of rhizosphere of Cynanchum wilfordii.</title>
        <authorList>
            <person name="Lee J.-S."/>
            <person name="Suh M.K."/>
            <person name="Kim J.-S."/>
        </authorList>
    </citation>
    <scope>NUCLEOTIDE SEQUENCE</scope>
    <source>
        <strain evidence="5">KCTC 19276</strain>
    </source>
</reference>
<keyword evidence="2" id="KW-1133">Transmembrane helix</keyword>
<evidence type="ECO:0000256" key="1">
    <source>
        <dbReference type="SAM" id="MobiDB-lite"/>
    </source>
</evidence>
<feature type="transmembrane region" description="Helical" evidence="2">
    <location>
        <begin position="279"/>
        <end position="307"/>
    </location>
</feature>
<feature type="domain" description="DUF4349" evidence="4">
    <location>
        <begin position="92"/>
        <end position="304"/>
    </location>
</feature>
<dbReference type="Proteomes" id="UP000660668">
    <property type="component" value="Unassembled WGS sequence"/>
</dbReference>
<gene>
    <name evidence="5" type="ORF">ISU10_21265</name>
</gene>
<name>A0A930VP92_9ACTN</name>
<sequence>MSGSFALLAAGAAVAVLSLTACSGSGGDADGGATADMVAPAAGDVPAAMEGGGAGALQDDASGGGQDSGKSNPDNPGNPGSAVNAADLITQQALIKTGAVALRSKDVGKARYDVQVIVDAHNGQVSDDKTETDKSGSPLRSRMVLRVPVADFDDVMDALAKVGTLASTTTSSEDVTTQLIDVQARIKVQQDSVDRVRQLLARAASIRDIMSIENELANRQAQLDSLLQQQAYLADQTSMSTIKVNIARTADAKKATPKKDDDGFLAGLSSGWTGLKKTVVAVATVVGAVLPFAVVVLLLGVPVWILVRRLRRHPAPPPAVSPAPTD</sequence>
<evidence type="ECO:0000256" key="2">
    <source>
        <dbReference type="SAM" id="Phobius"/>
    </source>
</evidence>
<keyword evidence="2" id="KW-0472">Membrane</keyword>
<feature type="region of interest" description="Disordered" evidence="1">
    <location>
        <begin position="44"/>
        <end position="83"/>
    </location>
</feature>
<keyword evidence="2" id="KW-0812">Transmembrane</keyword>
<dbReference type="EMBL" id="JADKPO010000045">
    <property type="protein sequence ID" value="MBF4770312.1"/>
    <property type="molecule type" value="Genomic_DNA"/>
</dbReference>
<dbReference type="AlphaFoldDB" id="A0A930VP92"/>
<evidence type="ECO:0000259" key="4">
    <source>
        <dbReference type="Pfam" id="PF14257"/>
    </source>
</evidence>
<protein>
    <submittedName>
        <fullName evidence="5">DUF4349 domain-containing protein</fullName>
    </submittedName>
</protein>
<feature type="signal peptide" evidence="3">
    <location>
        <begin position="1"/>
        <end position="23"/>
    </location>
</feature>
<evidence type="ECO:0000313" key="5">
    <source>
        <dbReference type="EMBL" id="MBF4770312.1"/>
    </source>
</evidence>
<dbReference type="RefSeq" id="WP_194698459.1">
    <property type="nucleotide sequence ID" value="NZ_JADKPO010000045.1"/>
</dbReference>
<keyword evidence="3" id="KW-0732">Signal</keyword>
<dbReference type="Pfam" id="PF14257">
    <property type="entry name" value="DUF4349"/>
    <property type="match status" value="1"/>
</dbReference>
<proteinExistence type="predicted"/>
<keyword evidence="6" id="KW-1185">Reference proteome</keyword>
<organism evidence="5 6">
    <name type="scientific">Nocardioides agariphilus</name>
    <dbReference type="NCBI Taxonomy" id="433664"/>
    <lineage>
        <taxon>Bacteria</taxon>
        <taxon>Bacillati</taxon>
        <taxon>Actinomycetota</taxon>
        <taxon>Actinomycetes</taxon>
        <taxon>Propionibacteriales</taxon>
        <taxon>Nocardioidaceae</taxon>
        <taxon>Nocardioides</taxon>
    </lineage>
</organism>
<feature type="chain" id="PRO_5038832190" evidence="3">
    <location>
        <begin position="24"/>
        <end position="326"/>
    </location>
</feature>
<dbReference type="InterPro" id="IPR025645">
    <property type="entry name" value="DUF4349"/>
</dbReference>
<comment type="caution">
    <text evidence="5">The sequence shown here is derived from an EMBL/GenBank/DDBJ whole genome shotgun (WGS) entry which is preliminary data.</text>
</comment>
<evidence type="ECO:0000313" key="6">
    <source>
        <dbReference type="Proteomes" id="UP000660668"/>
    </source>
</evidence>
<evidence type="ECO:0000256" key="3">
    <source>
        <dbReference type="SAM" id="SignalP"/>
    </source>
</evidence>
<accession>A0A930VP92</accession>